<comment type="caution">
    <text evidence="2">The sequence shown here is derived from an EMBL/GenBank/DDBJ whole genome shotgun (WGS) entry which is preliminary data.</text>
</comment>
<accession>A0ABQ1IH30</accession>
<dbReference type="Proteomes" id="UP000646152">
    <property type="component" value="Unassembled WGS sequence"/>
</dbReference>
<dbReference type="EMBL" id="BMKE01000006">
    <property type="protein sequence ID" value="GGB38963.1"/>
    <property type="molecule type" value="Genomic_DNA"/>
</dbReference>
<name>A0ABQ1IH30_9GAMM</name>
<gene>
    <name evidence="2" type="ORF">GCM10011502_10310</name>
</gene>
<evidence type="ECO:0000313" key="2">
    <source>
        <dbReference type="EMBL" id="GGB38963.1"/>
    </source>
</evidence>
<evidence type="ECO:0000313" key="3">
    <source>
        <dbReference type="Proteomes" id="UP000646152"/>
    </source>
</evidence>
<sequence length="60" mass="6439">MITTGDSSPDAAIIKTGPTRSQSNDYQDSTLAKQRDESSLCLLLHNLKPRLLTAPIQAVG</sequence>
<evidence type="ECO:0000256" key="1">
    <source>
        <dbReference type="SAM" id="MobiDB-lite"/>
    </source>
</evidence>
<reference evidence="3" key="1">
    <citation type="journal article" date="2019" name="Int. J. Syst. Evol. Microbiol.">
        <title>The Global Catalogue of Microorganisms (GCM) 10K type strain sequencing project: providing services to taxonomists for standard genome sequencing and annotation.</title>
        <authorList>
            <consortium name="The Broad Institute Genomics Platform"/>
            <consortium name="The Broad Institute Genome Sequencing Center for Infectious Disease"/>
            <person name="Wu L."/>
            <person name="Ma J."/>
        </authorList>
    </citation>
    <scope>NUCLEOTIDE SEQUENCE [LARGE SCALE GENOMIC DNA]</scope>
    <source>
        <strain evidence="3">CGMCC 1.15923</strain>
    </source>
</reference>
<proteinExistence type="predicted"/>
<organism evidence="2 3">
    <name type="scientific">Oceanisphaera marina</name>
    <dbReference type="NCBI Taxonomy" id="2017550"/>
    <lineage>
        <taxon>Bacteria</taxon>
        <taxon>Pseudomonadati</taxon>
        <taxon>Pseudomonadota</taxon>
        <taxon>Gammaproteobacteria</taxon>
        <taxon>Aeromonadales</taxon>
        <taxon>Aeromonadaceae</taxon>
        <taxon>Oceanisphaera</taxon>
    </lineage>
</organism>
<feature type="region of interest" description="Disordered" evidence="1">
    <location>
        <begin position="1"/>
        <end position="28"/>
    </location>
</feature>
<keyword evidence="3" id="KW-1185">Reference proteome</keyword>
<feature type="compositionally biased region" description="Polar residues" evidence="1">
    <location>
        <begin position="18"/>
        <end position="28"/>
    </location>
</feature>
<protein>
    <submittedName>
        <fullName evidence="2">Uncharacterized protein</fullName>
    </submittedName>
</protein>